<dbReference type="CDD" id="cd01949">
    <property type="entry name" value="GGDEF"/>
    <property type="match status" value="1"/>
</dbReference>
<dbReference type="SMART" id="SM00086">
    <property type="entry name" value="PAC"/>
    <property type="match status" value="2"/>
</dbReference>
<dbReference type="SMART" id="SM00267">
    <property type="entry name" value="GGDEF"/>
    <property type="match status" value="1"/>
</dbReference>
<dbReference type="PANTHER" id="PTHR44757">
    <property type="entry name" value="DIGUANYLATE CYCLASE DGCP"/>
    <property type="match status" value="1"/>
</dbReference>
<evidence type="ECO:0000259" key="4">
    <source>
        <dbReference type="PROSITE" id="PS50887"/>
    </source>
</evidence>
<dbReference type="SUPFAM" id="SSF55073">
    <property type="entry name" value="Nucleotide cyclase"/>
    <property type="match status" value="1"/>
</dbReference>
<dbReference type="FunFam" id="3.30.70.270:FF:000001">
    <property type="entry name" value="Diguanylate cyclase domain protein"/>
    <property type="match status" value="1"/>
</dbReference>
<proteinExistence type="predicted"/>
<dbReference type="PROSITE" id="PS50112">
    <property type="entry name" value="PAS"/>
    <property type="match status" value="2"/>
</dbReference>
<accession>A0A432XHV8</accession>
<dbReference type="InterPro" id="IPR000700">
    <property type="entry name" value="PAS-assoc_C"/>
</dbReference>
<feature type="domain" description="PAS" evidence="2">
    <location>
        <begin position="20"/>
        <end position="76"/>
    </location>
</feature>
<keyword evidence="6" id="KW-1185">Reference proteome</keyword>
<organism evidence="5 6">
    <name type="scientific">Pseudidiomarina aquimaris</name>
    <dbReference type="NCBI Taxonomy" id="641841"/>
    <lineage>
        <taxon>Bacteria</taxon>
        <taxon>Pseudomonadati</taxon>
        <taxon>Pseudomonadota</taxon>
        <taxon>Gammaproteobacteria</taxon>
        <taxon>Alteromonadales</taxon>
        <taxon>Idiomarinaceae</taxon>
        <taxon>Pseudidiomarina</taxon>
    </lineage>
</organism>
<dbReference type="InterPro" id="IPR013655">
    <property type="entry name" value="PAS_fold_3"/>
</dbReference>
<dbReference type="InterPro" id="IPR000014">
    <property type="entry name" value="PAS"/>
</dbReference>
<evidence type="ECO:0000313" key="5">
    <source>
        <dbReference type="EMBL" id="RUO48222.1"/>
    </source>
</evidence>
<dbReference type="RefSeq" id="WP_126833673.1">
    <property type="nucleotide sequence ID" value="NZ_PIPT01000004.1"/>
</dbReference>
<dbReference type="InterPro" id="IPR000160">
    <property type="entry name" value="GGDEF_dom"/>
</dbReference>
<feature type="domain" description="PAC" evidence="3">
    <location>
        <begin position="204"/>
        <end position="256"/>
    </location>
</feature>
<dbReference type="NCBIfam" id="TIGR00229">
    <property type="entry name" value="sensory_box"/>
    <property type="match status" value="2"/>
</dbReference>
<dbReference type="PROSITE" id="PS50887">
    <property type="entry name" value="GGDEF"/>
    <property type="match status" value="1"/>
</dbReference>
<sequence length="425" mass="48531">MDWQRFLDKMPGLTYQIIREPSGHFRFTHISANVEEMLGFSPQLLTEDARPLLDAIHPEDVEEVIEASILSAQQHREWHHPFRFIRPDGKQLWLDAHDSGEELDDGTLVWTGYIVEATHRKQLELDLIASEQRFQTLVKNASDIIFTLDANGTIGYLSPNWRRIVGDEQSDPLYQSYTTVVHQDDLANCNAFIQSLLNDGPLVEDLEFRVRHNDGEWHWYTCRAAKVDGRENDSDYLLGIAREITEQREQREKMARLARQDMLTNLPNRASFDEAFELALRHCEQRQRALAVLFIDLDNFKPVNDQYGHSVGDQLLIHVARRIKACLRDSDLACRIGGDEFLVLTEAHPQVDSAKSTALAIAERLRDELAKPFAVEHLQLEISASIGVAIYPTHATGTGELVRCADRAMYEAKLQGRNCVVFSQC</sequence>
<dbReference type="EMBL" id="PIPT01000004">
    <property type="protein sequence ID" value="RUO48222.1"/>
    <property type="molecule type" value="Genomic_DNA"/>
</dbReference>
<evidence type="ECO:0000256" key="1">
    <source>
        <dbReference type="ARBA" id="ARBA00001946"/>
    </source>
</evidence>
<evidence type="ECO:0000259" key="3">
    <source>
        <dbReference type="PROSITE" id="PS50113"/>
    </source>
</evidence>
<comment type="cofactor">
    <cofactor evidence="1">
        <name>Mg(2+)</name>
        <dbReference type="ChEBI" id="CHEBI:18420"/>
    </cofactor>
</comment>
<dbReference type="InterPro" id="IPR035965">
    <property type="entry name" value="PAS-like_dom_sf"/>
</dbReference>
<reference evidence="6" key="1">
    <citation type="journal article" date="2018" name="Front. Microbiol.">
        <title>Genome-Based Analysis Reveals the Taxonomy and Diversity of the Family Idiomarinaceae.</title>
        <authorList>
            <person name="Liu Y."/>
            <person name="Lai Q."/>
            <person name="Shao Z."/>
        </authorList>
    </citation>
    <scope>NUCLEOTIDE SEQUENCE [LARGE SCALE GENOMIC DNA]</scope>
    <source>
        <strain evidence="6">SW15</strain>
    </source>
</reference>
<dbReference type="SMART" id="SM00091">
    <property type="entry name" value="PAS"/>
    <property type="match status" value="2"/>
</dbReference>
<dbReference type="Pfam" id="PF08447">
    <property type="entry name" value="PAS_3"/>
    <property type="match status" value="2"/>
</dbReference>
<dbReference type="PROSITE" id="PS50113">
    <property type="entry name" value="PAC"/>
    <property type="match status" value="1"/>
</dbReference>
<feature type="domain" description="PAS" evidence="2">
    <location>
        <begin position="130"/>
        <end position="200"/>
    </location>
</feature>
<dbReference type="InterPro" id="IPR001610">
    <property type="entry name" value="PAC"/>
</dbReference>
<dbReference type="Pfam" id="PF00990">
    <property type="entry name" value="GGDEF"/>
    <property type="match status" value="1"/>
</dbReference>
<name>A0A432XHV8_9GAMM</name>
<dbReference type="NCBIfam" id="TIGR00254">
    <property type="entry name" value="GGDEF"/>
    <property type="match status" value="1"/>
</dbReference>
<dbReference type="PANTHER" id="PTHR44757:SF2">
    <property type="entry name" value="BIOFILM ARCHITECTURE MAINTENANCE PROTEIN MBAA"/>
    <property type="match status" value="1"/>
</dbReference>
<comment type="caution">
    <text evidence="5">The sequence shown here is derived from an EMBL/GenBank/DDBJ whole genome shotgun (WGS) entry which is preliminary data.</text>
</comment>
<dbReference type="Gene3D" id="3.30.70.270">
    <property type="match status" value="1"/>
</dbReference>
<dbReference type="OrthoDB" id="5620448at2"/>
<dbReference type="Proteomes" id="UP000286678">
    <property type="component" value="Unassembled WGS sequence"/>
</dbReference>
<evidence type="ECO:0000259" key="2">
    <source>
        <dbReference type="PROSITE" id="PS50112"/>
    </source>
</evidence>
<dbReference type="InterPro" id="IPR043128">
    <property type="entry name" value="Rev_trsase/Diguanyl_cyclase"/>
</dbReference>
<evidence type="ECO:0000313" key="6">
    <source>
        <dbReference type="Proteomes" id="UP000286678"/>
    </source>
</evidence>
<dbReference type="GO" id="GO:0003824">
    <property type="term" value="F:catalytic activity"/>
    <property type="evidence" value="ECO:0007669"/>
    <property type="project" value="UniProtKB-ARBA"/>
</dbReference>
<dbReference type="InterPro" id="IPR052155">
    <property type="entry name" value="Biofilm_reg_signaling"/>
</dbReference>
<gene>
    <name evidence="5" type="ORF">CWE21_06660</name>
</gene>
<dbReference type="SUPFAM" id="SSF55785">
    <property type="entry name" value="PYP-like sensor domain (PAS domain)"/>
    <property type="match status" value="2"/>
</dbReference>
<dbReference type="InterPro" id="IPR029787">
    <property type="entry name" value="Nucleotide_cyclase"/>
</dbReference>
<protein>
    <submittedName>
        <fullName evidence="5">Sensor domain-containing diguanylate cyclase</fullName>
    </submittedName>
</protein>
<dbReference type="Gene3D" id="3.30.450.20">
    <property type="entry name" value="PAS domain"/>
    <property type="match status" value="2"/>
</dbReference>
<feature type="domain" description="GGDEF" evidence="4">
    <location>
        <begin position="288"/>
        <end position="425"/>
    </location>
</feature>
<dbReference type="CDD" id="cd00130">
    <property type="entry name" value="PAS"/>
    <property type="match status" value="2"/>
</dbReference>
<dbReference type="AlphaFoldDB" id="A0A432XHV8"/>